<gene>
    <name evidence="1" type="ORF">Q3M24_07370</name>
</gene>
<sequence length="227" mass="25686">MKQIKNKAPMQKLFISAMMFTVFWGISASRAEAISMGPYIDLSTGTGSLEWQYTGDEFDIDMNTIAVGFVLDTAALSPSFFNYRLNIGFEGRELEADDNSTLDLSGIVVENIFGFSLTQTPYYRWWVGPLLHFSAHSGDSDTVYDEYGYPYEYEYDFVQYGVGVVTGVNFMVNPYMTFSGSIGFRVLETEGTASINDYYSYGHYTTYYEEDLDGSTESFFLNLALLF</sequence>
<dbReference type="KEGG" id="eaj:Q3M24_07370"/>
<reference evidence="1" key="2">
    <citation type="submission" date="2024-06" db="EMBL/GenBank/DDBJ databases">
        <authorList>
            <person name="Plum-Jensen L.E."/>
            <person name="Schramm A."/>
            <person name="Marshall I.P.G."/>
        </authorList>
    </citation>
    <scope>NUCLEOTIDE SEQUENCE</scope>
    <source>
        <strain evidence="1">Rat1</strain>
    </source>
</reference>
<reference evidence="1" key="1">
    <citation type="journal article" date="2024" name="Syst. Appl. Microbiol.">
        <title>First single-strain enrichments of Electrothrix cable bacteria, description of E. aestuarii sp. nov. and E. rattekaaiensis sp. nov., and proposal of a cable bacteria taxonomy following the rules of the SeqCode.</title>
        <authorList>
            <person name="Plum-Jensen L.E."/>
            <person name="Schramm A."/>
            <person name="Marshall I.P.G."/>
        </authorList>
    </citation>
    <scope>NUCLEOTIDE SEQUENCE</scope>
    <source>
        <strain evidence="1">Rat1</strain>
    </source>
</reference>
<proteinExistence type="predicted"/>
<protein>
    <recommendedName>
        <fullName evidence="2">Outer membrane protein beta-barrel domain-containing protein</fullName>
    </recommendedName>
</protein>
<evidence type="ECO:0008006" key="2">
    <source>
        <dbReference type="Google" id="ProtNLM"/>
    </source>
</evidence>
<dbReference type="EMBL" id="CP159373">
    <property type="protein sequence ID" value="XCN74555.1"/>
    <property type="molecule type" value="Genomic_DNA"/>
</dbReference>
<organism evidence="1">
    <name type="scientific">Candidatus Electrothrix aestuarii</name>
    <dbReference type="NCBI Taxonomy" id="3062594"/>
    <lineage>
        <taxon>Bacteria</taxon>
        <taxon>Pseudomonadati</taxon>
        <taxon>Thermodesulfobacteriota</taxon>
        <taxon>Desulfobulbia</taxon>
        <taxon>Desulfobulbales</taxon>
        <taxon>Desulfobulbaceae</taxon>
        <taxon>Candidatus Electrothrix</taxon>
    </lineage>
</organism>
<accession>A0AAU8LZF9</accession>
<evidence type="ECO:0000313" key="1">
    <source>
        <dbReference type="EMBL" id="XCN74555.1"/>
    </source>
</evidence>
<name>A0AAU8LZF9_9BACT</name>
<dbReference type="AlphaFoldDB" id="A0AAU8LZF9"/>